<dbReference type="InterPro" id="IPR052514">
    <property type="entry name" value="SAM-dependent_MTase"/>
</dbReference>
<organism evidence="2 3">
    <name type="scientific">Phenylobacterium montanum</name>
    <dbReference type="NCBI Taxonomy" id="2823693"/>
    <lineage>
        <taxon>Bacteria</taxon>
        <taxon>Pseudomonadati</taxon>
        <taxon>Pseudomonadota</taxon>
        <taxon>Alphaproteobacteria</taxon>
        <taxon>Caulobacterales</taxon>
        <taxon>Caulobacteraceae</taxon>
        <taxon>Phenylobacterium</taxon>
    </lineage>
</organism>
<evidence type="ECO:0000259" key="1">
    <source>
        <dbReference type="Pfam" id="PF05050"/>
    </source>
</evidence>
<evidence type="ECO:0000313" key="3">
    <source>
        <dbReference type="Proteomes" id="UP000676409"/>
    </source>
</evidence>
<reference evidence="2" key="1">
    <citation type="submission" date="2021-04" db="EMBL/GenBank/DDBJ databases">
        <title>The complete genome sequence of Caulobacter sp. S6.</title>
        <authorList>
            <person name="Tang Y."/>
            <person name="Ouyang W."/>
            <person name="Liu Q."/>
            <person name="Huang B."/>
            <person name="Guo Z."/>
            <person name="Lei P."/>
        </authorList>
    </citation>
    <scope>NUCLEOTIDE SEQUENCE</scope>
    <source>
        <strain evidence="2">S6</strain>
    </source>
</reference>
<dbReference type="KEGG" id="caul:KCG34_23190"/>
<accession>A0A975G0W8</accession>
<keyword evidence="2" id="KW-0489">Methyltransferase</keyword>
<dbReference type="SUPFAM" id="SSF53335">
    <property type="entry name" value="S-adenosyl-L-methionine-dependent methyltransferases"/>
    <property type="match status" value="1"/>
</dbReference>
<keyword evidence="3" id="KW-1185">Reference proteome</keyword>
<dbReference type="GO" id="GO:0008168">
    <property type="term" value="F:methyltransferase activity"/>
    <property type="evidence" value="ECO:0007669"/>
    <property type="project" value="UniProtKB-KW"/>
</dbReference>
<dbReference type="PANTHER" id="PTHR34203">
    <property type="entry name" value="METHYLTRANSFERASE, FKBM FAMILY PROTEIN"/>
    <property type="match status" value="1"/>
</dbReference>
<dbReference type="GO" id="GO:0032259">
    <property type="term" value="P:methylation"/>
    <property type="evidence" value="ECO:0007669"/>
    <property type="project" value="UniProtKB-KW"/>
</dbReference>
<dbReference type="Gene3D" id="3.40.50.150">
    <property type="entry name" value="Vaccinia Virus protein VP39"/>
    <property type="match status" value="1"/>
</dbReference>
<dbReference type="Proteomes" id="UP000676409">
    <property type="component" value="Chromosome"/>
</dbReference>
<evidence type="ECO:0000313" key="2">
    <source>
        <dbReference type="EMBL" id="QUD87911.1"/>
    </source>
</evidence>
<proteinExistence type="predicted"/>
<dbReference type="RefSeq" id="WP_211937962.1">
    <property type="nucleotide sequence ID" value="NZ_CP073078.1"/>
</dbReference>
<dbReference type="Pfam" id="PF05050">
    <property type="entry name" value="Methyltransf_21"/>
    <property type="match status" value="1"/>
</dbReference>
<dbReference type="AlphaFoldDB" id="A0A975G0W8"/>
<dbReference type="PANTHER" id="PTHR34203:SF15">
    <property type="entry name" value="SLL1173 PROTEIN"/>
    <property type="match status" value="1"/>
</dbReference>
<sequence length="258" mass="28283">MLRRLLDWNPALRARARRIWRRFKRGGEAEMRLLRYLAPAGAVAVDVGANTGAYVAALVRLGCQVVAVEPNPTHANELELMFGSEIRLVRAAASDQTGMATLRVPRDRTLGGLGTIEAANPLSVEDSVEVEVPLMRLDELGLTNVAFIKMDVEGHELTALRGAERLIREQRPRILVEAEERHRDNAVGSIRDFLEPLGYEGFMLCGGLLTSVRAFDVKTHQNLGGFSLASLNRGVASPGYVNNFIFVPTEANLLGRVG</sequence>
<feature type="domain" description="Methyltransferase FkbM" evidence="1">
    <location>
        <begin position="46"/>
        <end position="200"/>
    </location>
</feature>
<name>A0A975G0W8_9CAUL</name>
<dbReference type="NCBIfam" id="TIGR01444">
    <property type="entry name" value="fkbM_fam"/>
    <property type="match status" value="1"/>
</dbReference>
<dbReference type="EMBL" id="CP073078">
    <property type="protein sequence ID" value="QUD87911.1"/>
    <property type="molecule type" value="Genomic_DNA"/>
</dbReference>
<gene>
    <name evidence="2" type="ORF">KCG34_23190</name>
</gene>
<dbReference type="InterPro" id="IPR006342">
    <property type="entry name" value="FkbM_mtfrase"/>
</dbReference>
<protein>
    <submittedName>
        <fullName evidence="2">FkbM family methyltransferase</fullName>
    </submittedName>
</protein>
<dbReference type="InterPro" id="IPR029063">
    <property type="entry name" value="SAM-dependent_MTases_sf"/>
</dbReference>
<keyword evidence="2" id="KW-0808">Transferase</keyword>